<feature type="region of interest" description="Disordered" evidence="5">
    <location>
        <begin position="560"/>
        <end position="582"/>
    </location>
</feature>
<keyword evidence="4 7" id="KW-0732">Signal</keyword>
<evidence type="ECO:0000313" key="9">
    <source>
        <dbReference type="EMBL" id="OLF10704.1"/>
    </source>
</evidence>
<keyword evidence="6" id="KW-0812">Transmembrane</keyword>
<dbReference type="Gene3D" id="3.10.105.10">
    <property type="entry name" value="Dipeptide-binding Protein, Domain 3"/>
    <property type="match status" value="1"/>
</dbReference>
<dbReference type="GO" id="GO:0030313">
    <property type="term" value="C:cell envelope"/>
    <property type="evidence" value="ECO:0007669"/>
    <property type="project" value="UniProtKB-SubCell"/>
</dbReference>
<organism evidence="9 10">
    <name type="scientific">Actinophytocola xinjiangensis</name>
    <dbReference type="NCBI Taxonomy" id="485602"/>
    <lineage>
        <taxon>Bacteria</taxon>
        <taxon>Bacillati</taxon>
        <taxon>Actinomycetota</taxon>
        <taxon>Actinomycetes</taxon>
        <taxon>Pseudonocardiales</taxon>
        <taxon>Pseudonocardiaceae</taxon>
    </lineage>
</organism>
<comment type="caution">
    <text evidence="9">The sequence shown here is derived from an EMBL/GenBank/DDBJ whole genome shotgun (WGS) entry which is preliminary data.</text>
</comment>
<evidence type="ECO:0000256" key="3">
    <source>
        <dbReference type="ARBA" id="ARBA00022448"/>
    </source>
</evidence>
<accession>A0A7Z0WN71</accession>
<comment type="similarity">
    <text evidence="2">Belongs to the bacterial solute-binding protein 5 family.</text>
</comment>
<keyword evidence="6" id="KW-0472">Membrane</keyword>
<feature type="transmembrane region" description="Helical" evidence="6">
    <location>
        <begin position="593"/>
        <end position="613"/>
    </location>
</feature>
<keyword evidence="10" id="KW-1185">Reference proteome</keyword>
<sequence>MALLVSALVTGPLVASPGAVAAPEAAPNAKIERANQAPTILKVGVTQEVDSLNPFISITRTGTDILRTAFDFLTVYNQEEQKPIGSLAESWETSEDKLTWTFTIRPDLRWSDGEPLTAKDVAWTFNKMLTDEVARTANGSYVAQFESVDAPDETTLVVKTKVPQATMTSLDIPIVPEHIWSKMSDISAAPEYPMVGSGPYIITEFKEAQFTKMVANNNFWRGKPKVDELHFIYYRNADAAVTALQNGEIDLVNKLTPQQFDSLKSDPNIVLNQAQNRRFDEILINPGAATADGTPIGDGNPALKDIKLREAIATAIDTKTLVERVWSGYGEEAAGYIPPMFKDFAWSPSGDQKREFSLEKANAMLDEAGYRKGPDNVRLDKEGKPLNLRLLAHAERTIDEVAGPFIKGWLADVGINVTVQPVSDTQVNEATTRGEFDLAFSGWSANPDPDYVLSLQTCANRPNAQGTGGTPDSFLCDEEYDALYTQQLQEFDRAKRIEIVKQMQEMLNEKATLVILGYENALEAYRKDSFEGFPLQPRENGVIMNQQGYWGYYGATPAGEGPVPQFNDDGTITDGGDAQTSDAAAEEDSNTGLVLAIVGGVIVVLLVGGLFVARGRRKTAEDRE</sequence>
<dbReference type="GO" id="GO:0042597">
    <property type="term" value="C:periplasmic space"/>
    <property type="evidence" value="ECO:0007669"/>
    <property type="project" value="UniProtKB-ARBA"/>
</dbReference>
<evidence type="ECO:0000256" key="4">
    <source>
        <dbReference type="ARBA" id="ARBA00022729"/>
    </source>
</evidence>
<evidence type="ECO:0000256" key="7">
    <source>
        <dbReference type="SAM" id="SignalP"/>
    </source>
</evidence>
<dbReference type="AlphaFoldDB" id="A0A7Z0WN71"/>
<keyword evidence="6" id="KW-1133">Transmembrane helix</keyword>
<evidence type="ECO:0000259" key="8">
    <source>
        <dbReference type="Pfam" id="PF00496"/>
    </source>
</evidence>
<dbReference type="PANTHER" id="PTHR30290:SF10">
    <property type="entry name" value="PERIPLASMIC OLIGOPEPTIDE-BINDING PROTEIN-RELATED"/>
    <property type="match status" value="1"/>
</dbReference>
<evidence type="ECO:0000256" key="6">
    <source>
        <dbReference type="SAM" id="Phobius"/>
    </source>
</evidence>
<gene>
    <name evidence="9" type="ORF">BLA60_14750</name>
</gene>
<name>A0A7Z0WN71_9PSEU</name>
<feature type="domain" description="Solute-binding protein family 5" evidence="8">
    <location>
        <begin position="82"/>
        <end position="456"/>
    </location>
</feature>
<evidence type="ECO:0000313" key="10">
    <source>
        <dbReference type="Proteomes" id="UP000185696"/>
    </source>
</evidence>
<dbReference type="GO" id="GO:0043190">
    <property type="term" value="C:ATP-binding cassette (ABC) transporter complex"/>
    <property type="evidence" value="ECO:0007669"/>
    <property type="project" value="InterPro"/>
</dbReference>
<evidence type="ECO:0000256" key="1">
    <source>
        <dbReference type="ARBA" id="ARBA00004196"/>
    </source>
</evidence>
<protein>
    <recommendedName>
        <fullName evidence="8">Solute-binding protein family 5 domain-containing protein</fullName>
    </recommendedName>
</protein>
<dbReference type="PIRSF" id="PIRSF002741">
    <property type="entry name" value="MppA"/>
    <property type="match status" value="1"/>
</dbReference>
<dbReference type="GO" id="GO:1904680">
    <property type="term" value="F:peptide transmembrane transporter activity"/>
    <property type="evidence" value="ECO:0007669"/>
    <property type="project" value="TreeGrafter"/>
</dbReference>
<evidence type="ECO:0000256" key="5">
    <source>
        <dbReference type="SAM" id="MobiDB-lite"/>
    </source>
</evidence>
<dbReference type="Proteomes" id="UP000185696">
    <property type="component" value="Unassembled WGS sequence"/>
</dbReference>
<dbReference type="SUPFAM" id="SSF53850">
    <property type="entry name" value="Periplasmic binding protein-like II"/>
    <property type="match status" value="1"/>
</dbReference>
<keyword evidence="3" id="KW-0813">Transport</keyword>
<evidence type="ECO:0000256" key="2">
    <source>
        <dbReference type="ARBA" id="ARBA00005695"/>
    </source>
</evidence>
<comment type="subcellular location">
    <subcellularLocation>
        <location evidence="1">Cell envelope</location>
    </subcellularLocation>
</comment>
<dbReference type="GO" id="GO:0015833">
    <property type="term" value="P:peptide transport"/>
    <property type="evidence" value="ECO:0007669"/>
    <property type="project" value="TreeGrafter"/>
</dbReference>
<feature type="chain" id="PRO_5031132363" description="Solute-binding protein family 5 domain-containing protein" evidence="7">
    <location>
        <begin position="22"/>
        <end position="624"/>
    </location>
</feature>
<proteinExistence type="inferred from homology"/>
<dbReference type="Pfam" id="PF00496">
    <property type="entry name" value="SBP_bac_5"/>
    <property type="match status" value="1"/>
</dbReference>
<dbReference type="InterPro" id="IPR039424">
    <property type="entry name" value="SBP_5"/>
</dbReference>
<feature type="signal peptide" evidence="7">
    <location>
        <begin position="1"/>
        <end position="21"/>
    </location>
</feature>
<dbReference type="PANTHER" id="PTHR30290">
    <property type="entry name" value="PERIPLASMIC BINDING COMPONENT OF ABC TRANSPORTER"/>
    <property type="match status" value="1"/>
</dbReference>
<dbReference type="EMBL" id="MSIF01000006">
    <property type="protein sequence ID" value="OLF10704.1"/>
    <property type="molecule type" value="Genomic_DNA"/>
</dbReference>
<reference evidence="9 10" key="1">
    <citation type="submission" date="2016-12" db="EMBL/GenBank/DDBJ databases">
        <title>The draft genome sequence of Actinophytocola xinjiangensis.</title>
        <authorList>
            <person name="Wang W."/>
            <person name="Yuan L."/>
        </authorList>
    </citation>
    <scope>NUCLEOTIDE SEQUENCE [LARGE SCALE GENOMIC DNA]</scope>
    <source>
        <strain evidence="9 10">CGMCC 4.4663</strain>
    </source>
</reference>
<dbReference type="InterPro" id="IPR030678">
    <property type="entry name" value="Peptide/Ni-bd"/>
</dbReference>
<dbReference type="Gene3D" id="3.40.190.10">
    <property type="entry name" value="Periplasmic binding protein-like II"/>
    <property type="match status" value="1"/>
</dbReference>
<dbReference type="CDD" id="cd00995">
    <property type="entry name" value="PBP2_NikA_DppA_OppA_like"/>
    <property type="match status" value="1"/>
</dbReference>
<dbReference type="InterPro" id="IPR000914">
    <property type="entry name" value="SBP_5_dom"/>
</dbReference>